<dbReference type="InterPro" id="IPR050587">
    <property type="entry name" value="GNT1/Glycosyltrans_8"/>
</dbReference>
<evidence type="ECO:0000256" key="4">
    <source>
        <dbReference type="ARBA" id="ARBA00022490"/>
    </source>
</evidence>
<evidence type="ECO:0000256" key="11">
    <source>
        <dbReference type="ARBA" id="ARBA00050449"/>
    </source>
</evidence>
<dbReference type="Pfam" id="PF01501">
    <property type="entry name" value="Glyco_transf_8"/>
    <property type="match status" value="1"/>
</dbReference>
<evidence type="ECO:0000256" key="6">
    <source>
        <dbReference type="ARBA" id="ARBA00022679"/>
    </source>
</evidence>
<evidence type="ECO:0000256" key="9">
    <source>
        <dbReference type="ARBA" id="ARBA00023211"/>
    </source>
</evidence>
<gene>
    <name evidence="13" type="ORF">POM88_022751</name>
</gene>
<evidence type="ECO:0000313" key="13">
    <source>
        <dbReference type="EMBL" id="KAK1385016.1"/>
    </source>
</evidence>
<dbReference type="FunFam" id="3.90.550.10:FF:000049">
    <property type="entry name" value="Hexosyltransferase"/>
    <property type="match status" value="1"/>
</dbReference>
<evidence type="ECO:0000256" key="12">
    <source>
        <dbReference type="RuleBase" id="RU362027"/>
    </source>
</evidence>
<comment type="cofactor">
    <cofactor evidence="1">
        <name>a divalent metal cation</name>
        <dbReference type="ChEBI" id="CHEBI:60240"/>
    </cofactor>
</comment>
<dbReference type="SUPFAM" id="SSF53448">
    <property type="entry name" value="Nucleotide-diphospho-sugar transferases"/>
    <property type="match status" value="1"/>
</dbReference>
<sequence length="350" mass="40036">MALVLEQNHPSGIRTMFKTTEKGKKKAFVTFLGGSGDYVKGVIGLAKGLRKVNSAYPLVVAVLPDVPLEHRLLMVQNGCVLKDIDWVQPPEMDKTKVGWAHEHFAINYSKLRIFEFEEYSTMVYFDGDIQVYGNVDELFELPNGHLYGVFDCFCEWHHSAQYKIGYCQQCPDRVKWPAEMGPPPSSYFNAGMFVFEPSQATYDDLMNTIKITPPSSFAEQDLLNLYFRSIFKPIPPVYNLLLPMVWTHPDNVELDKVKVVHFCANGSKPWRYTGKDEHMDREDVKMLVKKWWDIFDDDLFSYKTTPLELENVGGNRVLMTESNLVAQELSEKEKTGLRPMITGVLKVPAS</sequence>
<evidence type="ECO:0000256" key="5">
    <source>
        <dbReference type="ARBA" id="ARBA00022676"/>
    </source>
</evidence>
<evidence type="ECO:0000313" key="14">
    <source>
        <dbReference type="Proteomes" id="UP001237642"/>
    </source>
</evidence>
<dbReference type="GO" id="GO:0047216">
    <property type="term" value="F:inositol 3-alpha-galactosyltransferase activity"/>
    <property type="evidence" value="ECO:0007669"/>
    <property type="project" value="UniProtKB-EC"/>
</dbReference>
<comment type="similarity">
    <text evidence="3">Belongs to the glycosyltransferase 8 family. Galactosyltransferase subfamily.</text>
</comment>
<protein>
    <recommendedName>
        <fullName evidence="12">Hexosyltransferase</fullName>
        <ecNumber evidence="12">2.4.1.-</ecNumber>
    </recommendedName>
</protein>
<evidence type="ECO:0000256" key="2">
    <source>
        <dbReference type="ARBA" id="ARBA00004496"/>
    </source>
</evidence>
<comment type="caution">
    <text evidence="13">The sequence shown here is derived from an EMBL/GenBank/DDBJ whole genome shotgun (WGS) entry which is preliminary data.</text>
</comment>
<keyword evidence="4" id="KW-0963">Cytoplasm</keyword>
<organism evidence="13 14">
    <name type="scientific">Heracleum sosnowskyi</name>
    <dbReference type="NCBI Taxonomy" id="360622"/>
    <lineage>
        <taxon>Eukaryota</taxon>
        <taxon>Viridiplantae</taxon>
        <taxon>Streptophyta</taxon>
        <taxon>Embryophyta</taxon>
        <taxon>Tracheophyta</taxon>
        <taxon>Spermatophyta</taxon>
        <taxon>Magnoliopsida</taxon>
        <taxon>eudicotyledons</taxon>
        <taxon>Gunneridae</taxon>
        <taxon>Pentapetalae</taxon>
        <taxon>asterids</taxon>
        <taxon>campanulids</taxon>
        <taxon>Apiales</taxon>
        <taxon>Apiaceae</taxon>
        <taxon>Apioideae</taxon>
        <taxon>apioid superclade</taxon>
        <taxon>Tordylieae</taxon>
        <taxon>Tordyliinae</taxon>
        <taxon>Heracleum</taxon>
    </lineage>
</organism>
<name>A0AAD8IHF6_9APIA</name>
<keyword evidence="5" id="KW-0328">Glycosyltransferase</keyword>
<evidence type="ECO:0000256" key="10">
    <source>
        <dbReference type="ARBA" id="ARBA00023277"/>
    </source>
</evidence>
<keyword evidence="7" id="KW-0479">Metal-binding</keyword>
<dbReference type="EMBL" id="JAUIZM010000005">
    <property type="protein sequence ID" value="KAK1385016.1"/>
    <property type="molecule type" value="Genomic_DNA"/>
</dbReference>
<keyword evidence="14" id="KW-1185">Reference proteome</keyword>
<proteinExistence type="inferred from homology"/>
<dbReference type="GO" id="GO:0005737">
    <property type="term" value="C:cytoplasm"/>
    <property type="evidence" value="ECO:0007669"/>
    <property type="project" value="UniProtKB-SubCell"/>
</dbReference>
<keyword evidence="10" id="KW-0119">Carbohydrate metabolism</keyword>
<comment type="subcellular location">
    <subcellularLocation>
        <location evidence="2">Cytoplasm</location>
    </subcellularLocation>
</comment>
<keyword evidence="6" id="KW-0808">Transferase</keyword>
<comment type="catalytic activity">
    <reaction evidence="11">
        <text>myo-inositol + UDP-alpha-D-galactose = alpha-D-galactosyl-(1-&gt;3)-1D-myo-inositol + UDP + H(+)</text>
        <dbReference type="Rhea" id="RHEA:12464"/>
        <dbReference type="ChEBI" id="CHEBI:15378"/>
        <dbReference type="ChEBI" id="CHEBI:17268"/>
        <dbReference type="ChEBI" id="CHEBI:17505"/>
        <dbReference type="ChEBI" id="CHEBI:58223"/>
        <dbReference type="ChEBI" id="CHEBI:66914"/>
        <dbReference type="EC" id="2.4.1.123"/>
    </reaction>
</comment>
<dbReference type="GO" id="GO:0070417">
    <property type="term" value="P:cellular response to cold"/>
    <property type="evidence" value="ECO:0007669"/>
    <property type="project" value="UniProtKB-ARBA"/>
</dbReference>
<dbReference type="InterPro" id="IPR002495">
    <property type="entry name" value="Glyco_trans_8"/>
</dbReference>
<dbReference type="GO" id="GO:0006012">
    <property type="term" value="P:galactose metabolic process"/>
    <property type="evidence" value="ECO:0007669"/>
    <property type="project" value="UniProtKB-KW"/>
</dbReference>
<accession>A0AAD8IHF6</accession>
<dbReference type="GO" id="GO:0046872">
    <property type="term" value="F:metal ion binding"/>
    <property type="evidence" value="ECO:0007669"/>
    <property type="project" value="UniProtKB-KW"/>
</dbReference>
<dbReference type="Gene3D" id="3.90.550.10">
    <property type="entry name" value="Spore Coat Polysaccharide Biosynthesis Protein SpsA, Chain A"/>
    <property type="match status" value="1"/>
</dbReference>
<dbReference type="AlphaFoldDB" id="A0AAD8IHF6"/>
<keyword evidence="8" id="KW-0299">Galactose metabolism</keyword>
<dbReference type="CDD" id="cd02537">
    <property type="entry name" value="GT8_Glycogenin"/>
    <property type="match status" value="1"/>
</dbReference>
<keyword evidence="9" id="KW-0464">Manganese</keyword>
<dbReference type="Proteomes" id="UP001237642">
    <property type="component" value="Unassembled WGS sequence"/>
</dbReference>
<evidence type="ECO:0000256" key="1">
    <source>
        <dbReference type="ARBA" id="ARBA00001968"/>
    </source>
</evidence>
<dbReference type="EC" id="2.4.1.-" evidence="12"/>
<dbReference type="InterPro" id="IPR029044">
    <property type="entry name" value="Nucleotide-diphossugar_trans"/>
</dbReference>
<reference evidence="13" key="2">
    <citation type="submission" date="2023-05" db="EMBL/GenBank/DDBJ databases">
        <authorList>
            <person name="Schelkunov M.I."/>
        </authorList>
    </citation>
    <scope>NUCLEOTIDE SEQUENCE</scope>
    <source>
        <strain evidence="13">Hsosn_3</strain>
        <tissue evidence="13">Leaf</tissue>
    </source>
</reference>
<reference evidence="13" key="1">
    <citation type="submission" date="2023-02" db="EMBL/GenBank/DDBJ databases">
        <title>Genome of toxic invasive species Heracleum sosnowskyi carries increased number of genes despite the absence of recent whole-genome duplications.</title>
        <authorList>
            <person name="Schelkunov M."/>
            <person name="Shtratnikova V."/>
            <person name="Makarenko M."/>
            <person name="Klepikova A."/>
            <person name="Omelchenko D."/>
            <person name="Novikova G."/>
            <person name="Obukhova E."/>
            <person name="Bogdanov V."/>
            <person name="Penin A."/>
            <person name="Logacheva M."/>
        </authorList>
    </citation>
    <scope>NUCLEOTIDE SEQUENCE</scope>
    <source>
        <strain evidence="13">Hsosn_3</strain>
        <tissue evidence="13">Leaf</tissue>
    </source>
</reference>
<evidence type="ECO:0000256" key="3">
    <source>
        <dbReference type="ARBA" id="ARBA00007790"/>
    </source>
</evidence>
<evidence type="ECO:0000256" key="7">
    <source>
        <dbReference type="ARBA" id="ARBA00022723"/>
    </source>
</evidence>
<dbReference type="PANTHER" id="PTHR11183">
    <property type="entry name" value="GLYCOGENIN SUBFAMILY MEMBER"/>
    <property type="match status" value="1"/>
</dbReference>
<evidence type="ECO:0000256" key="8">
    <source>
        <dbReference type="ARBA" id="ARBA00023144"/>
    </source>
</evidence>